<gene>
    <name evidence="1" type="ORF">S01H1_35223</name>
</gene>
<name>X0UW29_9ZZZZ</name>
<reference evidence="1" key="1">
    <citation type="journal article" date="2014" name="Front. Microbiol.">
        <title>High frequency of phylogenetically diverse reductive dehalogenase-homologous genes in deep subseafloor sedimentary metagenomes.</title>
        <authorList>
            <person name="Kawai M."/>
            <person name="Futagami T."/>
            <person name="Toyoda A."/>
            <person name="Takaki Y."/>
            <person name="Nishi S."/>
            <person name="Hori S."/>
            <person name="Arai W."/>
            <person name="Tsubouchi T."/>
            <person name="Morono Y."/>
            <person name="Uchiyama I."/>
            <person name="Ito T."/>
            <person name="Fujiyama A."/>
            <person name="Inagaki F."/>
            <person name="Takami H."/>
        </authorList>
    </citation>
    <scope>NUCLEOTIDE SEQUENCE</scope>
    <source>
        <strain evidence="1">Expedition CK06-06</strain>
    </source>
</reference>
<organism evidence="1">
    <name type="scientific">marine sediment metagenome</name>
    <dbReference type="NCBI Taxonomy" id="412755"/>
    <lineage>
        <taxon>unclassified sequences</taxon>
        <taxon>metagenomes</taxon>
        <taxon>ecological metagenomes</taxon>
    </lineage>
</organism>
<proteinExistence type="predicted"/>
<feature type="non-terminal residue" evidence="1">
    <location>
        <position position="1"/>
    </location>
</feature>
<dbReference type="EMBL" id="BARS01021999">
    <property type="protein sequence ID" value="GAG10039.1"/>
    <property type="molecule type" value="Genomic_DNA"/>
</dbReference>
<dbReference type="Pfam" id="PF19821">
    <property type="entry name" value="Phage_capsid_2"/>
    <property type="match status" value="1"/>
</dbReference>
<evidence type="ECO:0000313" key="1">
    <source>
        <dbReference type="EMBL" id="GAG10039.1"/>
    </source>
</evidence>
<protein>
    <submittedName>
        <fullName evidence="1">Uncharacterized protein</fullName>
    </submittedName>
</protein>
<comment type="caution">
    <text evidence="1">The sequence shown here is derived from an EMBL/GenBank/DDBJ whole genome shotgun (WGS) entry which is preliminary data.</text>
</comment>
<accession>X0UW29</accession>
<dbReference type="AlphaFoldDB" id="X0UW29"/>
<dbReference type="InterPro" id="IPR045565">
    <property type="entry name" value="Phage_capsid_2"/>
</dbReference>
<sequence>ALVRGEVDTFLGFKFIWIADKMSTGGLPIATSIRKCYAWHKEAINTPYGIEPRVDKDWLPEDQVNIVVPKVRLGSEVVRNNGIVLINCTEA</sequence>